<evidence type="ECO:0000313" key="3">
    <source>
        <dbReference type="Proteomes" id="UP000298284"/>
    </source>
</evidence>
<evidence type="ECO:0000313" key="2">
    <source>
        <dbReference type="EMBL" id="TGD77376.1"/>
    </source>
</evidence>
<protein>
    <submittedName>
        <fullName evidence="2">Adenylate/guanylate cyclase domain-containing protein</fullName>
    </submittedName>
</protein>
<dbReference type="GO" id="GO:0035556">
    <property type="term" value="P:intracellular signal transduction"/>
    <property type="evidence" value="ECO:0007669"/>
    <property type="project" value="InterPro"/>
</dbReference>
<dbReference type="InterPro" id="IPR029787">
    <property type="entry name" value="Nucleotide_cyclase"/>
</dbReference>
<organism evidence="2 3">
    <name type="scientific">Hymenobacter wooponensis</name>
    <dbReference type="NCBI Taxonomy" id="1525360"/>
    <lineage>
        <taxon>Bacteria</taxon>
        <taxon>Pseudomonadati</taxon>
        <taxon>Bacteroidota</taxon>
        <taxon>Cytophagia</taxon>
        <taxon>Cytophagales</taxon>
        <taxon>Hymenobacteraceae</taxon>
        <taxon>Hymenobacter</taxon>
    </lineage>
</organism>
<dbReference type="SUPFAM" id="SSF55073">
    <property type="entry name" value="Nucleotide cyclase"/>
    <property type="match status" value="1"/>
</dbReference>
<dbReference type="PROSITE" id="PS50125">
    <property type="entry name" value="GUANYLATE_CYCLASE_2"/>
    <property type="match status" value="1"/>
</dbReference>
<dbReference type="Proteomes" id="UP000298284">
    <property type="component" value="Unassembled WGS sequence"/>
</dbReference>
<name>A0A4Z0MD06_9BACT</name>
<accession>A0A4Z0MD06</accession>
<reference evidence="2 3" key="1">
    <citation type="submission" date="2019-04" db="EMBL/GenBank/DDBJ databases">
        <authorList>
            <person name="Feng G."/>
            <person name="Zhang J."/>
            <person name="Zhu H."/>
        </authorList>
    </citation>
    <scope>NUCLEOTIDE SEQUENCE [LARGE SCALE GENOMIC DNA]</scope>
    <source>
        <strain evidence="2 3">JCM 19491</strain>
    </source>
</reference>
<keyword evidence="3" id="KW-1185">Reference proteome</keyword>
<evidence type="ECO:0000259" key="1">
    <source>
        <dbReference type="PROSITE" id="PS50125"/>
    </source>
</evidence>
<dbReference type="GO" id="GO:0009190">
    <property type="term" value="P:cyclic nucleotide biosynthetic process"/>
    <property type="evidence" value="ECO:0007669"/>
    <property type="project" value="InterPro"/>
</dbReference>
<dbReference type="RefSeq" id="WP_135436995.1">
    <property type="nucleotide sequence ID" value="NZ_SRKZ01000009.1"/>
</dbReference>
<sequence length="245" mass="27422">MPNFALSAELRQNFAPSTKSAMRQEGRVILESLNRYGVQNVRAFSELQAVSPTVRQLVTNPNVELAMLFIDITSFSTKTATMSAAQIATILDAYYAQVLPIIYEFDGEVEKIIGDGIIAVFGKPFTPGHSAYQWLQAAEQCAGKIGRARHSSPYSVKIALHYGKLLYYHNSKTTVDEFYAIGQPMTELFRLEGEGVDKEISYYVNGGYDLHRRAGLSVLDRWWLARAPRPVQLKGVAFTQVIDLY</sequence>
<dbReference type="Gene3D" id="3.30.70.1230">
    <property type="entry name" value="Nucleotide cyclase"/>
    <property type="match status" value="1"/>
</dbReference>
<dbReference type="AlphaFoldDB" id="A0A4Z0MD06"/>
<dbReference type="OrthoDB" id="341967at2"/>
<comment type="caution">
    <text evidence="2">The sequence shown here is derived from an EMBL/GenBank/DDBJ whole genome shotgun (WGS) entry which is preliminary data.</text>
</comment>
<dbReference type="InterPro" id="IPR001054">
    <property type="entry name" value="A/G_cyclase"/>
</dbReference>
<dbReference type="EMBL" id="SRKZ01000009">
    <property type="protein sequence ID" value="TGD77376.1"/>
    <property type="molecule type" value="Genomic_DNA"/>
</dbReference>
<proteinExistence type="predicted"/>
<dbReference type="CDD" id="cd07302">
    <property type="entry name" value="CHD"/>
    <property type="match status" value="1"/>
</dbReference>
<feature type="domain" description="Guanylate cyclase" evidence="1">
    <location>
        <begin position="66"/>
        <end position="192"/>
    </location>
</feature>
<dbReference type="Pfam" id="PF00211">
    <property type="entry name" value="Guanylate_cyc"/>
    <property type="match status" value="1"/>
</dbReference>
<gene>
    <name evidence="2" type="ORF">EU557_23735</name>
</gene>
<dbReference type="GO" id="GO:0004016">
    <property type="term" value="F:adenylate cyclase activity"/>
    <property type="evidence" value="ECO:0007669"/>
    <property type="project" value="UniProtKB-ARBA"/>
</dbReference>